<dbReference type="Proteomes" id="UP000006919">
    <property type="component" value="Chromosome"/>
</dbReference>
<accession>E6UIS8</accession>
<dbReference type="AlphaFoldDB" id="E6UIS8"/>
<sequence length="48" mass="5771">MDITIDEMFRRLLTQMQNDTALSDDEKKRILEKLEKVLNKEESTDEKK</sequence>
<gene>
    <name evidence="1" type="ordered locus">Rumal_0853</name>
</gene>
<protein>
    <submittedName>
        <fullName evidence="1">Uncharacterized protein</fullName>
    </submittedName>
</protein>
<organism evidence="1 2">
    <name type="scientific">Ruminococcus albus (strain ATCC 27210 / DSM 20455 / JCM 14654 / NCDO 2250 / 7)</name>
    <dbReference type="NCBI Taxonomy" id="697329"/>
    <lineage>
        <taxon>Bacteria</taxon>
        <taxon>Bacillati</taxon>
        <taxon>Bacillota</taxon>
        <taxon>Clostridia</taxon>
        <taxon>Eubacteriales</taxon>
        <taxon>Oscillospiraceae</taxon>
        <taxon>Ruminococcus</taxon>
    </lineage>
</organism>
<proteinExistence type="predicted"/>
<name>E6UIS8_RUMA7</name>
<dbReference type="KEGG" id="ral:Rumal_0853"/>
<evidence type="ECO:0000313" key="1">
    <source>
        <dbReference type="EMBL" id="ADU21380.1"/>
    </source>
</evidence>
<dbReference type="RefSeq" id="WP_013497558.1">
    <property type="nucleotide sequence ID" value="NC_014833.1"/>
</dbReference>
<reference evidence="1 2" key="1">
    <citation type="journal article" date="2011" name="J. Bacteriol.">
        <title>Complete genome of the cellulolytic ruminal bacterium Ruminococcus albus 7.</title>
        <authorList>
            <person name="Suen G."/>
            <person name="Stevenson D.M."/>
            <person name="Bruce D.C."/>
            <person name="Chertkov O."/>
            <person name="Copeland A."/>
            <person name="Cheng J.F."/>
            <person name="Detter C."/>
            <person name="Detter J.C."/>
            <person name="Goodwin L.A."/>
            <person name="Han C.S."/>
            <person name="Hauser L.J."/>
            <person name="Ivanova N.N."/>
            <person name="Kyrpides N.C."/>
            <person name="Land M.L."/>
            <person name="Lapidus A."/>
            <person name="Lucas S."/>
            <person name="Ovchinnikova G."/>
            <person name="Pitluck S."/>
            <person name="Tapia R."/>
            <person name="Woyke T."/>
            <person name="Boyum J."/>
            <person name="Mead D."/>
            <person name="Weimer P.J."/>
        </authorList>
    </citation>
    <scope>NUCLEOTIDE SEQUENCE [LARGE SCALE GENOMIC DNA]</scope>
    <source>
        <strain evidence="2">ATCC 27210 / DSM 20455 / JCM 14654 / NCDO 2250 / 7</strain>
    </source>
</reference>
<dbReference type="EMBL" id="CP002403">
    <property type="protein sequence ID" value="ADU21380.1"/>
    <property type="molecule type" value="Genomic_DNA"/>
</dbReference>
<dbReference type="HOGENOM" id="CLU_3157435_0_0_9"/>
<evidence type="ECO:0000313" key="2">
    <source>
        <dbReference type="Proteomes" id="UP000006919"/>
    </source>
</evidence>